<name>A0A8J3YRV7_9ACTN</name>
<dbReference type="EMBL" id="BOPF01000026">
    <property type="protein sequence ID" value="GIJ49357.1"/>
    <property type="molecule type" value="Genomic_DNA"/>
</dbReference>
<feature type="region of interest" description="Disordered" evidence="1">
    <location>
        <begin position="1"/>
        <end position="26"/>
    </location>
</feature>
<gene>
    <name evidence="2" type="ORF">Val02_62430</name>
</gene>
<dbReference type="AlphaFoldDB" id="A0A8J3YRV7"/>
<reference evidence="2" key="1">
    <citation type="submission" date="2021-01" db="EMBL/GenBank/DDBJ databases">
        <title>Whole genome shotgun sequence of Virgisporangium aliadipatigenens NBRC 105644.</title>
        <authorList>
            <person name="Komaki H."/>
            <person name="Tamura T."/>
        </authorList>
    </citation>
    <scope>NUCLEOTIDE SEQUENCE</scope>
    <source>
        <strain evidence="2">NBRC 105644</strain>
    </source>
</reference>
<sequence length="56" mass="6101">MIVRDRAEAEQLWSAPPKSRFPDGLDTPGLPLTRCVASAALHRTPPVGEPEVVDLH</sequence>
<evidence type="ECO:0000313" key="3">
    <source>
        <dbReference type="Proteomes" id="UP000619260"/>
    </source>
</evidence>
<evidence type="ECO:0000256" key="1">
    <source>
        <dbReference type="SAM" id="MobiDB-lite"/>
    </source>
</evidence>
<keyword evidence="3" id="KW-1185">Reference proteome</keyword>
<accession>A0A8J3YRV7</accession>
<evidence type="ECO:0000313" key="2">
    <source>
        <dbReference type="EMBL" id="GIJ49357.1"/>
    </source>
</evidence>
<proteinExistence type="predicted"/>
<dbReference type="Proteomes" id="UP000619260">
    <property type="component" value="Unassembled WGS sequence"/>
</dbReference>
<protein>
    <submittedName>
        <fullName evidence="2">Uncharacterized protein</fullName>
    </submittedName>
</protein>
<organism evidence="2 3">
    <name type="scientific">Virgisporangium aliadipatigenens</name>
    <dbReference type="NCBI Taxonomy" id="741659"/>
    <lineage>
        <taxon>Bacteria</taxon>
        <taxon>Bacillati</taxon>
        <taxon>Actinomycetota</taxon>
        <taxon>Actinomycetes</taxon>
        <taxon>Micromonosporales</taxon>
        <taxon>Micromonosporaceae</taxon>
        <taxon>Virgisporangium</taxon>
    </lineage>
</organism>
<comment type="caution">
    <text evidence="2">The sequence shown here is derived from an EMBL/GenBank/DDBJ whole genome shotgun (WGS) entry which is preliminary data.</text>
</comment>